<reference evidence="2 3" key="1">
    <citation type="submission" date="2016-10" db="EMBL/GenBank/DDBJ databases">
        <title>Draft genome sequence of Coniochaeta ligniaria NRRL30616, a lignocellulolytic fungus for bioabatement of inhibitors in plant biomass hydrolysates.</title>
        <authorList>
            <consortium name="DOE Joint Genome Institute"/>
            <person name="Jimenez D.J."/>
            <person name="Hector R.E."/>
            <person name="Riley R."/>
            <person name="Sun H."/>
            <person name="Grigoriev I.V."/>
            <person name="Van Elsas J.D."/>
            <person name="Nichols N.N."/>
        </authorList>
    </citation>
    <scope>NUCLEOTIDE SEQUENCE [LARGE SCALE GENOMIC DNA]</scope>
    <source>
        <strain evidence="2 3">NRRL 30616</strain>
    </source>
</reference>
<keyword evidence="3" id="KW-1185">Reference proteome</keyword>
<protein>
    <submittedName>
        <fullName evidence="2">Uncharacterized protein</fullName>
    </submittedName>
</protein>
<gene>
    <name evidence="2" type="ORF">CONLIGDRAFT_685935</name>
</gene>
<evidence type="ECO:0000313" key="2">
    <source>
        <dbReference type="EMBL" id="OIW24318.1"/>
    </source>
</evidence>
<feature type="compositionally biased region" description="Basic and acidic residues" evidence="1">
    <location>
        <begin position="69"/>
        <end position="90"/>
    </location>
</feature>
<feature type="region of interest" description="Disordered" evidence="1">
    <location>
        <begin position="36"/>
        <end position="90"/>
    </location>
</feature>
<feature type="compositionally biased region" description="Basic and acidic residues" evidence="1">
    <location>
        <begin position="45"/>
        <end position="61"/>
    </location>
</feature>
<dbReference type="EMBL" id="KV875104">
    <property type="protein sequence ID" value="OIW24318.1"/>
    <property type="molecule type" value="Genomic_DNA"/>
</dbReference>
<sequence>MSPTAQLHNNQPLRPARGIIVAQDYAIELFLPATTINYQRHREKRSGIKKGEDKESEEGAGRARPRRTPSREEDIFKPTHKTEDIFTRDNPFHCGCGTNKVVVYAFKNTQRSKVKEGDWPRANQG</sequence>
<evidence type="ECO:0000256" key="1">
    <source>
        <dbReference type="SAM" id="MobiDB-lite"/>
    </source>
</evidence>
<dbReference type="AlphaFoldDB" id="A0A1J7IA36"/>
<dbReference type="Proteomes" id="UP000182658">
    <property type="component" value="Unassembled WGS sequence"/>
</dbReference>
<dbReference type="InParanoid" id="A0A1J7IA36"/>
<proteinExistence type="predicted"/>
<name>A0A1J7IA36_9PEZI</name>
<accession>A0A1J7IA36</accession>
<evidence type="ECO:0000313" key="3">
    <source>
        <dbReference type="Proteomes" id="UP000182658"/>
    </source>
</evidence>
<organism evidence="2 3">
    <name type="scientific">Coniochaeta ligniaria NRRL 30616</name>
    <dbReference type="NCBI Taxonomy" id="1408157"/>
    <lineage>
        <taxon>Eukaryota</taxon>
        <taxon>Fungi</taxon>
        <taxon>Dikarya</taxon>
        <taxon>Ascomycota</taxon>
        <taxon>Pezizomycotina</taxon>
        <taxon>Sordariomycetes</taxon>
        <taxon>Sordariomycetidae</taxon>
        <taxon>Coniochaetales</taxon>
        <taxon>Coniochaetaceae</taxon>
        <taxon>Coniochaeta</taxon>
    </lineage>
</organism>